<dbReference type="AlphaFoldDB" id="A0A4S2B152"/>
<accession>A0A4S2B152</accession>
<dbReference type="Proteomes" id="UP000305751">
    <property type="component" value="Unassembled WGS sequence"/>
</dbReference>
<dbReference type="RefSeq" id="WP_136013697.1">
    <property type="nucleotide sequence ID" value="NZ_SRZA01000006.1"/>
</dbReference>
<keyword evidence="2" id="KW-1185">Reference proteome</keyword>
<name>A0A4S2B152_9BACE</name>
<protein>
    <submittedName>
        <fullName evidence="1">Uncharacterized protein</fullName>
    </submittedName>
</protein>
<dbReference type="EMBL" id="SRZA01000006">
    <property type="protein sequence ID" value="TGY07501.1"/>
    <property type="molecule type" value="Genomic_DNA"/>
</dbReference>
<evidence type="ECO:0000313" key="1">
    <source>
        <dbReference type="EMBL" id="TGY07501.1"/>
    </source>
</evidence>
<comment type="caution">
    <text evidence="1">The sequence shown here is derived from an EMBL/GenBank/DDBJ whole genome shotgun (WGS) entry which is preliminary data.</text>
</comment>
<gene>
    <name evidence="1" type="ORF">E5356_04180</name>
</gene>
<evidence type="ECO:0000313" key="2">
    <source>
        <dbReference type="Proteomes" id="UP000305751"/>
    </source>
</evidence>
<reference evidence="1 2" key="1">
    <citation type="submission" date="2019-04" db="EMBL/GenBank/DDBJ databases">
        <title>Microbes associate with the intestines of laboratory mice.</title>
        <authorList>
            <person name="Navarre W."/>
            <person name="Wong E."/>
            <person name="Huang K."/>
            <person name="Tropini C."/>
            <person name="Ng K."/>
            <person name="Yu B."/>
        </authorList>
    </citation>
    <scope>NUCLEOTIDE SEQUENCE [LARGE SCALE GENOMIC DNA]</scope>
    <source>
        <strain evidence="1 2">NM70_E10</strain>
    </source>
</reference>
<organism evidence="1 2">
    <name type="scientific">Bacteroides acidifaciens</name>
    <dbReference type="NCBI Taxonomy" id="85831"/>
    <lineage>
        <taxon>Bacteria</taxon>
        <taxon>Pseudomonadati</taxon>
        <taxon>Bacteroidota</taxon>
        <taxon>Bacteroidia</taxon>
        <taxon>Bacteroidales</taxon>
        <taxon>Bacteroidaceae</taxon>
        <taxon>Bacteroides</taxon>
    </lineage>
</organism>
<sequence length="70" mass="7687">MRAITITITEKVEETKLSNFIVNINSGDDVVAIKISDNMVFIAVEGDCALGYVEAVAANCFNDYEIENLK</sequence>
<proteinExistence type="predicted"/>